<protein>
    <submittedName>
        <fullName evidence="1">Uncharacterized protein</fullName>
    </submittedName>
</protein>
<sequence>MADDILKNIPLPADLPENWTSGQIIAPTGAEAGLGNQHGYNYLMKQVNNAQKAATALNDGKLSRSGGEMTDYIRFGTHTAGLSWTLNNGDRMELRPYVGGGRDVFQLVRVPGDGSRPQGYGILNVDILDGKERIYASLNEKRDGYFPLSSIQSMDITGTLESASGQGTTFSYTLRDGYKVANITMETVGWVGAVYATGITNTSFQVFCAAVQSEPSVSGAYMTIAHITTIKTFG</sequence>
<organism evidence="1">
    <name type="scientific">Siphoviridae sp. ctpV36</name>
    <dbReference type="NCBI Taxonomy" id="2827279"/>
    <lineage>
        <taxon>Viruses</taxon>
        <taxon>Duplodnaviria</taxon>
        <taxon>Heunggongvirae</taxon>
        <taxon>Uroviricota</taxon>
        <taxon>Caudoviricetes</taxon>
    </lineage>
</organism>
<dbReference type="EMBL" id="BK015819">
    <property type="protein sequence ID" value="DAE26502.1"/>
    <property type="molecule type" value="Genomic_DNA"/>
</dbReference>
<evidence type="ECO:0000313" key="1">
    <source>
        <dbReference type="EMBL" id="DAE26502.1"/>
    </source>
</evidence>
<proteinExistence type="predicted"/>
<reference evidence="1" key="1">
    <citation type="journal article" date="2021" name="Proc. Natl. Acad. Sci. U.S.A.">
        <title>A Catalog of Tens of Thousands of Viruses from Human Metagenomes Reveals Hidden Associations with Chronic Diseases.</title>
        <authorList>
            <person name="Tisza M.J."/>
            <person name="Buck C.B."/>
        </authorList>
    </citation>
    <scope>NUCLEOTIDE SEQUENCE</scope>
    <source>
        <strain evidence="1">CtpV36</strain>
    </source>
</reference>
<name>A0A8S5R4X6_9CAUD</name>
<accession>A0A8S5R4X6</accession>